<reference evidence="5 6" key="1">
    <citation type="journal article" date="2016" name="Nat. Commun.">
        <title>Thousands of microbial genomes shed light on interconnected biogeochemical processes in an aquifer system.</title>
        <authorList>
            <person name="Anantharaman K."/>
            <person name="Brown C.T."/>
            <person name="Hug L.A."/>
            <person name="Sharon I."/>
            <person name="Castelle C.J."/>
            <person name="Probst A.J."/>
            <person name="Thomas B.C."/>
            <person name="Singh A."/>
            <person name="Wilkins M.J."/>
            <person name="Karaoz U."/>
            <person name="Brodie E.L."/>
            <person name="Williams K.H."/>
            <person name="Hubbard S.S."/>
            <person name="Banfield J.F."/>
        </authorList>
    </citation>
    <scope>NUCLEOTIDE SEQUENCE [LARGE SCALE GENOMIC DNA]</scope>
</reference>
<dbReference type="PRINTS" id="PR01657">
    <property type="entry name" value="MCMFAMILY"/>
</dbReference>
<dbReference type="InterPro" id="IPR025158">
    <property type="entry name" value="Mg_chelat-rel_C"/>
</dbReference>
<gene>
    <name evidence="5" type="ORF">A3F45_01150</name>
</gene>
<dbReference type="PANTHER" id="PTHR32039:SF7">
    <property type="entry name" value="COMPETENCE PROTEIN COMM"/>
    <property type="match status" value="1"/>
</dbReference>
<dbReference type="SMART" id="SM00382">
    <property type="entry name" value="AAA"/>
    <property type="match status" value="1"/>
</dbReference>
<keyword evidence="3" id="KW-0067">ATP-binding</keyword>
<dbReference type="Gene3D" id="3.40.50.300">
    <property type="entry name" value="P-loop containing nucleotide triphosphate hydrolases"/>
    <property type="match status" value="1"/>
</dbReference>
<dbReference type="SUPFAM" id="SSF54211">
    <property type="entry name" value="Ribosomal protein S5 domain 2-like"/>
    <property type="match status" value="1"/>
</dbReference>
<dbReference type="Pfam" id="PF01078">
    <property type="entry name" value="Mg_chelatase"/>
    <property type="match status" value="1"/>
</dbReference>
<dbReference type="Gene3D" id="3.30.230.10">
    <property type="match status" value="1"/>
</dbReference>
<dbReference type="GO" id="GO:0005524">
    <property type="term" value="F:ATP binding"/>
    <property type="evidence" value="ECO:0007669"/>
    <property type="project" value="UniProtKB-KW"/>
</dbReference>
<feature type="domain" description="MCM C-terminal AAA(+) ATPase" evidence="4">
    <location>
        <begin position="300"/>
        <end position="358"/>
    </location>
</feature>
<dbReference type="InterPro" id="IPR004482">
    <property type="entry name" value="Mg_chelat-rel"/>
</dbReference>
<dbReference type="EMBL" id="MFBL01000048">
    <property type="protein sequence ID" value="OGE03870.1"/>
    <property type="molecule type" value="Genomic_DNA"/>
</dbReference>
<dbReference type="PROSITE" id="PS50051">
    <property type="entry name" value="MCM_2"/>
    <property type="match status" value="1"/>
</dbReference>
<dbReference type="PANTHER" id="PTHR32039">
    <property type="entry name" value="MAGNESIUM-CHELATASE SUBUNIT CHLI"/>
    <property type="match status" value="1"/>
</dbReference>
<dbReference type="GO" id="GO:0003677">
    <property type="term" value="F:DNA binding"/>
    <property type="evidence" value="ECO:0007669"/>
    <property type="project" value="InterPro"/>
</dbReference>
<evidence type="ECO:0000313" key="5">
    <source>
        <dbReference type="EMBL" id="OGE03870.1"/>
    </source>
</evidence>
<dbReference type="Pfam" id="PF13541">
    <property type="entry name" value="ChlI"/>
    <property type="match status" value="1"/>
</dbReference>
<name>A0A1F5HID4_9BACT</name>
<dbReference type="SUPFAM" id="SSF52540">
    <property type="entry name" value="P-loop containing nucleoside triphosphate hydrolases"/>
    <property type="match status" value="1"/>
</dbReference>
<dbReference type="NCBIfam" id="TIGR00368">
    <property type="entry name" value="YifB family Mg chelatase-like AAA ATPase"/>
    <property type="match status" value="1"/>
</dbReference>
<organism evidence="5 6">
    <name type="scientific">Candidatus Curtissbacteria bacterium RIFCSPHIGHO2_12_FULL_41_17</name>
    <dbReference type="NCBI Taxonomy" id="1797722"/>
    <lineage>
        <taxon>Bacteria</taxon>
        <taxon>Candidatus Curtissiibacteriota</taxon>
    </lineage>
</organism>
<evidence type="ECO:0000256" key="3">
    <source>
        <dbReference type="ARBA" id="ARBA00022840"/>
    </source>
</evidence>
<evidence type="ECO:0000256" key="2">
    <source>
        <dbReference type="ARBA" id="ARBA00022741"/>
    </source>
</evidence>
<dbReference type="InterPro" id="IPR045006">
    <property type="entry name" value="CHLI-like"/>
</dbReference>
<dbReference type="InterPro" id="IPR014721">
    <property type="entry name" value="Ribsml_uS5_D2-typ_fold_subgr"/>
</dbReference>
<dbReference type="InterPro" id="IPR003593">
    <property type="entry name" value="AAA+_ATPase"/>
</dbReference>
<dbReference type="InterPro" id="IPR001208">
    <property type="entry name" value="MCM_dom"/>
</dbReference>
<dbReference type="AlphaFoldDB" id="A0A1F5HID4"/>
<evidence type="ECO:0000259" key="4">
    <source>
        <dbReference type="PROSITE" id="PS50051"/>
    </source>
</evidence>
<keyword evidence="2" id="KW-0547">Nucleotide-binding</keyword>
<protein>
    <submittedName>
        <fullName evidence="5">Magnesium chelatase</fullName>
    </submittedName>
</protein>
<accession>A0A1F5HID4</accession>
<dbReference type="InterPro" id="IPR020568">
    <property type="entry name" value="Ribosomal_Su5_D2-typ_SF"/>
</dbReference>
<dbReference type="Pfam" id="PF13335">
    <property type="entry name" value="Mg_chelatase_C"/>
    <property type="match status" value="1"/>
</dbReference>
<evidence type="ECO:0000313" key="6">
    <source>
        <dbReference type="Proteomes" id="UP000178369"/>
    </source>
</evidence>
<sequence length="514" mass="56469">MLAKVISAAVVGLDAVPITVEVDIAAMGLPSFTIVGLPDKAVEESKERVRAALKNTGADFPAKRITVNLAPADLPKEGPAYDLPIALGILIASEQLSPRDLSDSIFLGELSLDGSLRRIWGVLPYALMAKELKFKNLFIPKDNSQEAQIVDKITVYPVVSLKQLFEHFATSHLPQLNQKPIIPAKFRTQKYSANLDSEYDFENIKGQESAKRALEIAAAGGHNVLMKGPPGAGKTLMARSFATILPKLTFEESLEVTKIYSVANLLSSDQPIITFRPVRNPHHTTSNIGLIGGGNIPRPGEISLSHRGVLFLDEFPEFPRHVLEALRQPMEDGHVTISRAAGSVRFPSRFTLVAAANPCPCGFFGDETRNCTCNPGMITRYQKRISGPILDRIDMHVSVPAIPPGKLTGQYQSEPSATIQRRVQKARDAQLRRFKGLKIASNAEMNNKQLKAFCNLDEQSILLLKQAISKLNLSARAFHRVIKIARTIADLEDSVKIKSNHIAEALQYRPQVEN</sequence>
<dbReference type="InterPro" id="IPR027417">
    <property type="entry name" value="P-loop_NTPase"/>
</dbReference>
<proteinExistence type="inferred from homology"/>
<dbReference type="Proteomes" id="UP000178369">
    <property type="component" value="Unassembled WGS sequence"/>
</dbReference>
<evidence type="ECO:0000256" key="1">
    <source>
        <dbReference type="ARBA" id="ARBA00006354"/>
    </source>
</evidence>
<dbReference type="InterPro" id="IPR000523">
    <property type="entry name" value="Mg_chelatse_chII-like_cat_dom"/>
</dbReference>
<comment type="similarity">
    <text evidence="1">Belongs to the Mg-chelatase subunits D/I family. ComM subfamily.</text>
</comment>
<comment type="caution">
    <text evidence="5">The sequence shown here is derived from an EMBL/GenBank/DDBJ whole genome shotgun (WGS) entry which is preliminary data.</text>
</comment>